<dbReference type="Proteomes" id="UP001153678">
    <property type="component" value="Unassembled WGS sequence"/>
</dbReference>
<protein>
    <submittedName>
        <fullName evidence="1">12944_t:CDS:1</fullName>
    </submittedName>
</protein>
<dbReference type="EMBL" id="CAMKVN010001199">
    <property type="protein sequence ID" value="CAI2174342.1"/>
    <property type="molecule type" value="Genomic_DNA"/>
</dbReference>
<organism evidence="1 2">
    <name type="scientific">Funneliformis geosporum</name>
    <dbReference type="NCBI Taxonomy" id="1117311"/>
    <lineage>
        <taxon>Eukaryota</taxon>
        <taxon>Fungi</taxon>
        <taxon>Fungi incertae sedis</taxon>
        <taxon>Mucoromycota</taxon>
        <taxon>Glomeromycotina</taxon>
        <taxon>Glomeromycetes</taxon>
        <taxon>Glomerales</taxon>
        <taxon>Glomeraceae</taxon>
        <taxon>Funneliformis</taxon>
    </lineage>
</organism>
<dbReference type="AlphaFoldDB" id="A0A9W4WNB4"/>
<feature type="non-terminal residue" evidence="1">
    <location>
        <position position="57"/>
    </location>
</feature>
<dbReference type="OrthoDB" id="2445520at2759"/>
<reference evidence="1" key="1">
    <citation type="submission" date="2022-08" db="EMBL/GenBank/DDBJ databases">
        <authorList>
            <person name="Kallberg Y."/>
            <person name="Tangrot J."/>
            <person name="Rosling A."/>
        </authorList>
    </citation>
    <scope>NUCLEOTIDE SEQUENCE</scope>
    <source>
        <strain evidence="1">Wild A</strain>
    </source>
</reference>
<name>A0A9W4WNB4_9GLOM</name>
<comment type="caution">
    <text evidence="1">The sequence shown here is derived from an EMBL/GenBank/DDBJ whole genome shotgun (WGS) entry which is preliminary data.</text>
</comment>
<proteinExistence type="predicted"/>
<evidence type="ECO:0000313" key="1">
    <source>
        <dbReference type="EMBL" id="CAI2174342.1"/>
    </source>
</evidence>
<evidence type="ECO:0000313" key="2">
    <source>
        <dbReference type="Proteomes" id="UP001153678"/>
    </source>
</evidence>
<gene>
    <name evidence="1" type="ORF">FWILDA_LOCUS6544</name>
</gene>
<accession>A0A9W4WNB4</accession>
<keyword evidence="2" id="KW-1185">Reference proteome</keyword>
<sequence>MVSEKSEKIEKTSKNQQKVIQDFDDSDEIKFTKNQNIELDLIRDLQSGSIITSPLKL</sequence>